<reference evidence="1" key="1">
    <citation type="journal article" date="2020" name="Nature">
        <title>Giant virus diversity and host interactions through global metagenomics.</title>
        <authorList>
            <person name="Schulz F."/>
            <person name="Roux S."/>
            <person name="Paez-Espino D."/>
            <person name="Jungbluth S."/>
            <person name="Walsh D.A."/>
            <person name="Denef V.J."/>
            <person name="McMahon K.D."/>
            <person name="Konstantinidis K.T."/>
            <person name="Eloe-Fadrosh E.A."/>
            <person name="Kyrpides N.C."/>
            <person name="Woyke T."/>
        </authorList>
    </citation>
    <scope>NUCLEOTIDE SEQUENCE</scope>
    <source>
        <strain evidence="1">GVMAG-M-3300021354-14</strain>
    </source>
</reference>
<name>A0A6C0CL37_9ZZZZ</name>
<proteinExistence type="predicted"/>
<dbReference type="AlphaFoldDB" id="A0A6C0CL37"/>
<accession>A0A6C0CL37</accession>
<protein>
    <submittedName>
        <fullName evidence="1">Uncharacterized protein</fullName>
    </submittedName>
</protein>
<sequence length="100" mass="11409">MQLAIIREVTDFDFLCSFDELTLDTADARLSTLRQKEYNALFTDKAITAFKSTLKSVVIYFRDKRIHFVSILLGQVCALGKGTRNEDALQNIFLQVSQKT</sequence>
<organism evidence="1">
    <name type="scientific">viral metagenome</name>
    <dbReference type="NCBI Taxonomy" id="1070528"/>
    <lineage>
        <taxon>unclassified sequences</taxon>
        <taxon>metagenomes</taxon>
        <taxon>organismal metagenomes</taxon>
    </lineage>
</organism>
<evidence type="ECO:0000313" key="1">
    <source>
        <dbReference type="EMBL" id="QHT05181.1"/>
    </source>
</evidence>
<dbReference type="EMBL" id="MN739450">
    <property type="protein sequence ID" value="QHT05181.1"/>
    <property type="molecule type" value="Genomic_DNA"/>
</dbReference>